<comment type="caution">
    <text evidence="1">The sequence shown here is derived from an EMBL/GenBank/DDBJ whole genome shotgun (WGS) entry which is preliminary data.</text>
</comment>
<proteinExistence type="predicted"/>
<protein>
    <submittedName>
        <fullName evidence="1">Uncharacterized protein</fullName>
    </submittedName>
</protein>
<organism evidence="1 2">
    <name type="scientific">Nothophoma quercina</name>
    <dbReference type="NCBI Taxonomy" id="749835"/>
    <lineage>
        <taxon>Eukaryota</taxon>
        <taxon>Fungi</taxon>
        <taxon>Dikarya</taxon>
        <taxon>Ascomycota</taxon>
        <taxon>Pezizomycotina</taxon>
        <taxon>Dothideomycetes</taxon>
        <taxon>Pleosporomycetidae</taxon>
        <taxon>Pleosporales</taxon>
        <taxon>Pleosporineae</taxon>
        <taxon>Didymellaceae</taxon>
        <taxon>Nothophoma</taxon>
    </lineage>
</organism>
<keyword evidence="2" id="KW-1185">Reference proteome</keyword>
<dbReference type="EMBL" id="JAKIXB020000019">
    <property type="protein sequence ID" value="KAL1600155.1"/>
    <property type="molecule type" value="Genomic_DNA"/>
</dbReference>
<dbReference type="Proteomes" id="UP001521222">
    <property type="component" value="Unassembled WGS sequence"/>
</dbReference>
<sequence>MDEELFDAIPDDLISNVTGWLVLDTTQDLPPPLDLDDFEPLDDFSLRPLDEFAALEDVDRTITLDVKMDNLGDGAN</sequence>
<name>A0ABR3R6U4_9PLEO</name>
<accession>A0ABR3R6U4</accession>
<evidence type="ECO:0000313" key="1">
    <source>
        <dbReference type="EMBL" id="KAL1600155.1"/>
    </source>
</evidence>
<gene>
    <name evidence="1" type="ORF">SLS59_006229</name>
</gene>
<reference evidence="1 2" key="1">
    <citation type="submission" date="2024-02" db="EMBL/GenBank/DDBJ databases">
        <title>De novo assembly and annotation of 12 fungi associated with fruit tree decline syndrome in Ontario, Canada.</title>
        <authorList>
            <person name="Sulman M."/>
            <person name="Ellouze W."/>
            <person name="Ilyukhin E."/>
        </authorList>
    </citation>
    <scope>NUCLEOTIDE SEQUENCE [LARGE SCALE GENOMIC DNA]</scope>
    <source>
        <strain evidence="1 2">M97-236</strain>
    </source>
</reference>
<evidence type="ECO:0000313" key="2">
    <source>
        <dbReference type="Proteomes" id="UP001521222"/>
    </source>
</evidence>